<reference evidence="2 3" key="1">
    <citation type="submission" date="2024-02" db="EMBL/GenBank/DDBJ databases">
        <title>Discinaceae phylogenomics.</title>
        <authorList>
            <person name="Dirks A.C."/>
            <person name="James T.Y."/>
        </authorList>
    </citation>
    <scope>NUCLEOTIDE SEQUENCE [LARGE SCALE GENOMIC DNA]</scope>
    <source>
        <strain evidence="2 3">ACD0624</strain>
    </source>
</reference>
<feature type="compositionally biased region" description="Low complexity" evidence="1">
    <location>
        <begin position="53"/>
        <end position="66"/>
    </location>
</feature>
<name>A0ABR3GJ20_9PEZI</name>
<feature type="compositionally biased region" description="Polar residues" evidence="1">
    <location>
        <begin position="18"/>
        <end position="46"/>
    </location>
</feature>
<protein>
    <submittedName>
        <fullName evidence="2">Uncharacterized protein</fullName>
    </submittedName>
</protein>
<organism evidence="2 3">
    <name type="scientific">Discina gigas</name>
    <dbReference type="NCBI Taxonomy" id="1032678"/>
    <lineage>
        <taxon>Eukaryota</taxon>
        <taxon>Fungi</taxon>
        <taxon>Dikarya</taxon>
        <taxon>Ascomycota</taxon>
        <taxon>Pezizomycotina</taxon>
        <taxon>Pezizomycetes</taxon>
        <taxon>Pezizales</taxon>
        <taxon>Discinaceae</taxon>
        <taxon>Discina</taxon>
    </lineage>
</organism>
<comment type="caution">
    <text evidence="2">The sequence shown here is derived from an EMBL/GenBank/DDBJ whole genome shotgun (WGS) entry which is preliminary data.</text>
</comment>
<evidence type="ECO:0000313" key="2">
    <source>
        <dbReference type="EMBL" id="KAL0635931.1"/>
    </source>
</evidence>
<accession>A0ABR3GJ20</accession>
<keyword evidence="3" id="KW-1185">Reference proteome</keyword>
<feature type="region of interest" description="Disordered" evidence="1">
    <location>
        <begin position="18"/>
        <end position="81"/>
    </location>
</feature>
<sequence length="274" mass="30478">MSAYPPTPVASPKVCNSSLVGHSERSPSNLTVFSNPSTPESMTKSPVLTADELPLSSPTTTTHSSPVFATPSRQSSTPRQPVTTFNSLPSLVQLQILELALHDSGYATLTANLLDFNDPRFVNHNFFTLLDRRNVWRRLLRVNKLGHAFFAPKLYSPAVVTSMAQLNALSGYSYPERDQKQKGRQNPLFHTGDFNPHDSQTNIPCHAKRKKIGEWSGKGVKELVLIIANLPGMLDSNVGPRFPEWYIQDWMRYDLEALGVERLTVLAPSKVHPC</sequence>
<evidence type="ECO:0000256" key="1">
    <source>
        <dbReference type="SAM" id="MobiDB-lite"/>
    </source>
</evidence>
<dbReference type="Proteomes" id="UP001447188">
    <property type="component" value="Unassembled WGS sequence"/>
</dbReference>
<gene>
    <name evidence="2" type="ORF">Q9L58_005069</name>
</gene>
<feature type="region of interest" description="Disordered" evidence="1">
    <location>
        <begin position="176"/>
        <end position="196"/>
    </location>
</feature>
<evidence type="ECO:0000313" key="3">
    <source>
        <dbReference type="Proteomes" id="UP001447188"/>
    </source>
</evidence>
<dbReference type="EMBL" id="JBBBZM010000059">
    <property type="protein sequence ID" value="KAL0635931.1"/>
    <property type="molecule type" value="Genomic_DNA"/>
</dbReference>
<proteinExistence type="predicted"/>
<feature type="compositionally biased region" description="Polar residues" evidence="1">
    <location>
        <begin position="71"/>
        <end position="81"/>
    </location>
</feature>